<feature type="compositionally biased region" description="Polar residues" evidence="8">
    <location>
        <begin position="1011"/>
        <end position="1023"/>
    </location>
</feature>
<feature type="compositionally biased region" description="Polar residues" evidence="8">
    <location>
        <begin position="738"/>
        <end position="747"/>
    </location>
</feature>
<dbReference type="GO" id="GO:0005829">
    <property type="term" value="C:cytosol"/>
    <property type="evidence" value="ECO:0007669"/>
    <property type="project" value="UniProtKB-SubCell"/>
</dbReference>
<keyword evidence="4" id="KW-0963">Cytoplasm</keyword>
<evidence type="ECO:0000256" key="5">
    <source>
        <dbReference type="ARBA" id="ARBA00022782"/>
    </source>
</evidence>
<evidence type="ECO:0000313" key="10">
    <source>
        <dbReference type="EMBL" id="KAA8586151.1"/>
    </source>
</evidence>
<evidence type="ECO:0000256" key="6">
    <source>
        <dbReference type="ARBA" id="ARBA00022871"/>
    </source>
</evidence>
<accession>A0A5J5D3P1</accession>
<gene>
    <name evidence="10" type="ORF">FQN60_007720</name>
</gene>
<feature type="region of interest" description="Disordered" evidence="8">
    <location>
        <begin position="1258"/>
        <end position="1279"/>
    </location>
</feature>
<dbReference type="PANTHER" id="PTHR35671:SF1">
    <property type="entry name" value="PROTEIN TOPAZ1"/>
    <property type="match status" value="1"/>
</dbReference>
<evidence type="ECO:0000313" key="11">
    <source>
        <dbReference type="Proteomes" id="UP000327493"/>
    </source>
</evidence>
<evidence type="ECO:0000256" key="8">
    <source>
        <dbReference type="SAM" id="MobiDB-lite"/>
    </source>
</evidence>
<organism evidence="10 11">
    <name type="scientific">Etheostoma spectabile</name>
    <name type="common">orangethroat darter</name>
    <dbReference type="NCBI Taxonomy" id="54343"/>
    <lineage>
        <taxon>Eukaryota</taxon>
        <taxon>Metazoa</taxon>
        <taxon>Chordata</taxon>
        <taxon>Craniata</taxon>
        <taxon>Vertebrata</taxon>
        <taxon>Euteleostomi</taxon>
        <taxon>Actinopterygii</taxon>
        <taxon>Neopterygii</taxon>
        <taxon>Teleostei</taxon>
        <taxon>Neoteleostei</taxon>
        <taxon>Acanthomorphata</taxon>
        <taxon>Eupercaria</taxon>
        <taxon>Perciformes</taxon>
        <taxon>Percoidei</taxon>
        <taxon>Percidae</taxon>
        <taxon>Etheostomatinae</taxon>
        <taxon>Etheostoma</taxon>
    </lineage>
</organism>
<feature type="region of interest" description="Disordered" evidence="8">
    <location>
        <begin position="738"/>
        <end position="780"/>
    </location>
</feature>
<dbReference type="InterPro" id="IPR038952">
    <property type="entry name" value="TOPAZ1"/>
</dbReference>
<feature type="region of interest" description="Disordered" evidence="8">
    <location>
        <begin position="1011"/>
        <end position="1120"/>
    </location>
</feature>
<feature type="region of interest" description="Disordered" evidence="8">
    <location>
        <begin position="235"/>
        <end position="303"/>
    </location>
</feature>
<feature type="compositionally biased region" description="Polar residues" evidence="8">
    <location>
        <begin position="56"/>
        <end position="74"/>
    </location>
</feature>
<feature type="compositionally biased region" description="Basic and acidic residues" evidence="8">
    <location>
        <begin position="1042"/>
        <end position="1064"/>
    </location>
</feature>
<feature type="compositionally biased region" description="Polar residues" evidence="8">
    <location>
        <begin position="1270"/>
        <end position="1279"/>
    </location>
</feature>
<dbReference type="GO" id="GO:0030154">
    <property type="term" value="P:cell differentiation"/>
    <property type="evidence" value="ECO:0007669"/>
    <property type="project" value="UniProtKB-KW"/>
</dbReference>
<proteinExistence type="predicted"/>
<evidence type="ECO:0000256" key="4">
    <source>
        <dbReference type="ARBA" id="ARBA00022490"/>
    </source>
</evidence>
<feature type="region of interest" description="Disordered" evidence="8">
    <location>
        <begin position="54"/>
        <end position="102"/>
    </location>
</feature>
<dbReference type="Pfam" id="PF14669">
    <property type="entry name" value="Asp_Glu_race_2"/>
    <property type="match status" value="1"/>
</dbReference>
<keyword evidence="6" id="KW-0744">Spermatogenesis</keyword>
<dbReference type="GO" id="GO:0048137">
    <property type="term" value="P:spermatocyte division"/>
    <property type="evidence" value="ECO:0007669"/>
    <property type="project" value="TreeGrafter"/>
</dbReference>
<dbReference type="PANTHER" id="PTHR35671">
    <property type="entry name" value="PROTEIN TOPAZ1"/>
    <property type="match status" value="1"/>
</dbReference>
<evidence type="ECO:0000256" key="7">
    <source>
        <dbReference type="ARBA" id="ARBA00031943"/>
    </source>
</evidence>
<evidence type="ECO:0000256" key="2">
    <source>
        <dbReference type="ARBA" id="ARBA00004514"/>
    </source>
</evidence>
<keyword evidence="11" id="KW-1185">Reference proteome</keyword>
<feature type="domain" description="Protein TOPAZ1" evidence="9">
    <location>
        <begin position="1479"/>
        <end position="1651"/>
    </location>
</feature>
<sequence length="1839" mass="202406">MLPSSNRIKLNRVALKNLVGQTVPRRRRLPKSLNNVTTDSKIQEENQQVCEPVTIKDTTSVPSSNEPAQTSKTEQLGPENVTDTTGNVADGESEENCVGTQKARRRNNYQPCKWNGSVVVDTQQGPYTRGKYQQSKPNTRSKCRLHSLKTFSNLRLRFTCWLCTDSASDGALFKRTEILRRVKPRRTVSSMSCQMKLSSGAPLTTSKVTKNKANVDTSSGSCKSRQGNTRVARAAKSARDSCRKGRSKVKARPIGCDPPRPAVANASQVQTGARSIPTGLSNIDRNMHPSPTGIPGSEGSLRRAVRASSCGDSKYIYSQQKTFGEQRQESSSPGPEQSTVDFKIKKANAFTATSKKIIIWIDKYPKVMLCDIAQKFDAFSHDCGFVLPDVLKTKVVHCFKKDMKACPRIQSEKSVCLSQSLTEYQRHLKKGTAVQMLSSHTTCHSLNSWTSEASATPSGSFLLGGHRQKGECRTGMLDRDFEEDPGPGFCLMGSDIHRDKRIKLGDSVKDGILPSTPKLESICHKVPGRTDPRHKEKTCTWMSDDSQSCLEHEVGGSSSFDSAVKENGVHKTPRCELDNPTKTDAAQMSSELFCQSNEVDTVDPESFTCQRVRAYLRKIKFSCARTYMSWPFSNSGQTLTVHTGTTVCPANSNSSLEQSQPCSSNNRTSDLLPDALTDTSLGTAHQVSHQNGEMRAEDGESILAGRNGKTHGNMSSYSLEFAPHVMGEKESLAGLTSDTATLSNPSQHEGESDTDTASSSPVNEPESDSSMSTPSPSTLGLVDWETATTLSPVSSPFTHGFSSPTATPSPLPPSSFLLKKVEGVELAEAHSASASPKCIVRTVEPALFYCEETQMTSWTPPNTSDAFESCDSSLLLPQDEQESDEGILTGRSPPVLEPYYNTSPFNRVLLKERSSHNIRTEKCVETSSNEFMLPPLLSPVTSPQRRPRKSLLPQSSDCSDEEKEIKNARKHKILPRCHMLHIMNSNNENSYNTNYLKHGREEMERVSTNFNTILRDPQSSPSSVEDGDDGDIEEESQAGTGREYDVEQGSKKSEQVPSDPKIKETPTSGALKKPSSSPSSDDDDGGGFSDGQACSSREEGSSPSEIEGSESDETAAKEAAGDTQCGVLDEFTAYEQDILLVDVIQDDPELFENVPQERLLKLGPVRVTVAPKTRPIGVVKTLSPKRGEAFLQLEQSLTPVYCKSHDITGMTSAPMRATADHGDPSGQPDANNNHVNGVLERSLPIQNVNSFRNHIPPLMTTRDAPRIPNPLNTTPFKRQKSNPQYCRQYFSESLSCGFKMCRFHHVPVEGDEKLCIETVIRFTKNLTCLQKAGAVFTGYYRNNPPGAYFSKPVLLTLLWALLKAGMVSDVFSVLSVSLDHKIVPGHEFLLALFNIVREKGLIGVVPELMQLTFKMAGAGLVLSLDCLDCVKNTPEFQKTVNPNSLTSGNKLSTSARFPEYLNLAHSIVEIESDLPFMFQLCTKQEDWRRMGVVFRSICQSSKHPNQVGKISGRIAIALLSESKDKLSLPFGTFAETVCQNEAEDSLILSFLGRIGVSLMLRYHKTHQWAKGRRVVEVLSISKVNYSTLKGLFGNEDGATRCYLVTVATELFLLSGSLEGALNTLRENKWFLSSSSWPCEPADLESRSRVLMRLAEKTSHRDTLEVLCNLPGLQEPNDSVDISRYGPLFNSHLQVCVDRQILPVASDTVDFMLSKNLAVDRALLQMLLQKLGKQNLWLRAREVFRHSLSMGTQSCESEYLSASSRILSAACIPQPKLTVHYTAVNSSQDQVFALDISSARCWLRHNHLWANEVEVKEVHMAAQRRSLVGSCYGATAPPGG</sequence>
<reference evidence="10 11" key="1">
    <citation type="submission" date="2019-08" db="EMBL/GenBank/DDBJ databases">
        <title>A chromosome-level genome assembly, high-density linkage maps, and genome scans reveal the genomic architecture of hybrid incompatibilities underlying speciation via character displacement in darters (Percidae: Etheostominae).</title>
        <authorList>
            <person name="Moran R.L."/>
            <person name="Catchen J.M."/>
            <person name="Fuller R.C."/>
        </authorList>
    </citation>
    <scope>NUCLEOTIDE SEQUENCE [LARGE SCALE GENOMIC DNA]</scope>
    <source>
        <strain evidence="10">EspeVRDwgs_2016</strain>
        <tissue evidence="10">Muscle</tissue>
    </source>
</reference>
<feature type="region of interest" description="Disordered" evidence="8">
    <location>
        <begin position="652"/>
        <end position="676"/>
    </location>
</feature>
<comment type="caution">
    <text evidence="10">The sequence shown here is derived from an EMBL/GenBank/DDBJ whole genome shotgun (WGS) entry which is preliminary data.</text>
</comment>
<feature type="compositionally biased region" description="Acidic residues" evidence="8">
    <location>
        <begin position="1025"/>
        <end position="1036"/>
    </location>
</feature>
<evidence type="ECO:0000256" key="1">
    <source>
        <dbReference type="ARBA" id="ARBA00002132"/>
    </source>
</evidence>
<feature type="compositionally biased region" description="Low complexity" evidence="8">
    <location>
        <begin position="768"/>
        <end position="778"/>
    </location>
</feature>
<feature type="compositionally biased region" description="Polar residues" evidence="8">
    <location>
        <begin position="652"/>
        <end position="669"/>
    </location>
</feature>
<dbReference type="EMBL" id="VOFY01000014">
    <property type="protein sequence ID" value="KAA8586151.1"/>
    <property type="molecule type" value="Genomic_DNA"/>
</dbReference>
<evidence type="ECO:0000256" key="3">
    <source>
        <dbReference type="ARBA" id="ARBA00016464"/>
    </source>
</evidence>
<feature type="non-terminal residue" evidence="10">
    <location>
        <position position="1839"/>
    </location>
</feature>
<name>A0A5J5D3P1_9PERO</name>
<keyword evidence="5" id="KW-0221">Differentiation</keyword>
<evidence type="ECO:0000259" key="9">
    <source>
        <dbReference type="Pfam" id="PF14669"/>
    </source>
</evidence>
<feature type="region of interest" description="Disordered" evidence="8">
    <location>
        <begin position="933"/>
        <end position="965"/>
    </location>
</feature>
<feature type="compositionally biased region" description="Polar residues" evidence="8">
    <location>
        <begin position="265"/>
        <end position="284"/>
    </location>
</feature>
<comment type="subcellular location">
    <subcellularLocation>
        <location evidence="2">Cytoplasm</location>
        <location evidence="2">Cytosol</location>
    </subcellularLocation>
</comment>
<comment type="function">
    <text evidence="1">Important for normal spermatogenesis and male fertility. Specifically required for progression to the post-meiotic stages of spermatocyte development. Seems to be necessary for normal expression levels of a number of testis-expressed gene transcripts, although its role in this process is unclear.</text>
</comment>
<protein>
    <recommendedName>
        <fullName evidence="3">Protein TOPAZ1</fullName>
    </recommendedName>
    <alternativeName>
        <fullName evidence="7">Testis- and ovary-specific PAZ domain-containing protein 1</fullName>
    </alternativeName>
</protein>
<dbReference type="Proteomes" id="UP000327493">
    <property type="component" value="Chromosome 14"/>
</dbReference>
<dbReference type="InterPro" id="IPR029435">
    <property type="entry name" value="TOPAZ1_dom"/>
</dbReference>